<keyword evidence="3 4" id="KW-0040">ANK repeat</keyword>
<feature type="repeat" description="ANK" evidence="4">
    <location>
        <begin position="212"/>
        <end position="244"/>
    </location>
</feature>
<dbReference type="PANTHER" id="PTHR24136:SF15">
    <property type="entry name" value="ANK_REP_REGION DOMAIN-CONTAINING PROTEIN"/>
    <property type="match status" value="1"/>
</dbReference>
<feature type="repeat" description="ANK" evidence="4">
    <location>
        <begin position="247"/>
        <end position="279"/>
    </location>
</feature>
<evidence type="ECO:0000256" key="2">
    <source>
        <dbReference type="ARBA" id="ARBA00022737"/>
    </source>
</evidence>
<gene>
    <name evidence="7" type="ORF">LTR97_007178</name>
</gene>
<dbReference type="InterPro" id="IPR036770">
    <property type="entry name" value="Ankyrin_rpt-contain_sf"/>
</dbReference>
<feature type="repeat" description="ANK" evidence="4">
    <location>
        <begin position="72"/>
        <end position="104"/>
    </location>
</feature>
<sequence>MAIPRVETPSTYSFTTWSPNDGKAILDEEDDEDDENNNWTPLQLAAANGNAPLVRDLLQSGADPNAPPTGWYGKTALQVASLNGHAEVVDALLCAGAAVDAPGGNNGGRVALTLAAGAGHLPVVDRLLKAGAELNTPPARYMGRTALQAAAEGGHLHVVTRLMALNGDVNAEPAHDYGRCALAAAAEGQHIDVVLYLLSHGADVNGAMSKYKGLSALQAAASTGSVKLVEIMLDAGADIDASGSHYGGCTALYAAAEGGHTDLVKVLLKAGADATLFRSSHKVRPNTSIDVEHIRTTTMQATCDVLSQLLHKLTVTCSASTESLFPRLIESPFLRLPPELRNSIYELVLQQPEPVVICRRGKVWPQSQQLESHQPHHAMSLTATCRLIRQECGPLFYNLNSFVMLSRKDVPWDDKLQLPELFVEQIGLFNRLALRSLIVDLGGYRENWSDLQTVVSRFRTIGNQQPQIQVLVCKMCFKPIWGNVRFELDLPARGMKQAIRDQLEKKWTRLTAVCDKDMDGCWMEAYCLWLSVEKMYQTWWPKEEGEGFTPWEKQARVA</sequence>
<evidence type="ECO:0000256" key="3">
    <source>
        <dbReference type="ARBA" id="ARBA00023043"/>
    </source>
</evidence>
<feature type="repeat" description="ANK" evidence="4">
    <location>
        <begin position="37"/>
        <end position="69"/>
    </location>
</feature>
<dbReference type="Proteomes" id="UP001310594">
    <property type="component" value="Unassembled WGS sequence"/>
</dbReference>
<feature type="domain" description="2EXR" evidence="6">
    <location>
        <begin position="332"/>
        <end position="398"/>
    </location>
</feature>
<dbReference type="Gene3D" id="1.25.40.20">
    <property type="entry name" value="Ankyrin repeat-containing domain"/>
    <property type="match status" value="2"/>
</dbReference>
<dbReference type="PROSITE" id="PS50297">
    <property type="entry name" value="ANK_REP_REGION"/>
    <property type="match status" value="7"/>
</dbReference>
<evidence type="ECO:0000256" key="4">
    <source>
        <dbReference type="PROSITE-ProRule" id="PRU00023"/>
    </source>
</evidence>
<feature type="compositionally biased region" description="Polar residues" evidence="5">
    <location>
        <begin position="8"/>
        <end position="19"/>
    </location>
</feature>
<comment type="caution">
    <text evidence="7">The sequence shown here is derived from an EMBL/GenBank/DDBJ whole genome shotgun (WGS) entry which is preliminary data.</text>
</comment>
<evidence type="ECO:0000256" key="5">
    <source>
        <dbReference type="SAM" id="MobiDB-lite"/>
    </source>
</evidence>
<evidence type="ECO:0000313" key="7">
    <source>
        <dbReference type="EMBL" id="KAK5698217.1"/>
    </source>
</evidence>
<dbReference type="EMBL" id="JAVRQU010000010">
    <property type="protein sequence ID" value="KAK5698217.1"/>
    <property type="molecule type" value="Genomic_DNA"/>
</dbReference>
<evidence type="ECO:0000259" key="6">
    <source>
        <dbReference type="Pfam" id="PF20150"/>
    </source>
</evidence>
<dbReference type="Pfam" id="PF20150">
    <property type="entry name" value="2EXR"/>
    <property type="match status" value="1"/>
</dbReference>
<dbReference type="SMART" id="SM00248">
    <property type="entry name" value="ANK"/>
    <property type="match status" value="7"/>
</dbReference>
<dbReference type="Pfam" id="PF12796">
    <property type="entry name" value="Ank_2"/>
    <property type="match status" value="3"/>
</dbReference>
<feature type="region of interest" description="Disordered" evidence="5">
    <location>
        <begin position="1"/>
        <end position="38"/>
    </location>
</feature>
<dbReference type="InterPro" id="IPR051573">
    <property type="entry name" value="Ankyrin-SOCS_box_domain"/>
</dbReference>
<feature type="repeat" description="ANK" evidence="4">
    <location>
        <begin position="107"/>
        <end position="139"/>
    </location>
</feature>
<evidence type="ECO:0000313" key="8">
    <source>
        <dbReference type="Proteomes" id="UP001310594"/>
    </source>
</evidence>
<organism evidence="7 8">
    <name type="scientific">Elasticomyces elasticus</name>
    <dbReference type="NCBI Taxonomy" id="574655"/>
    <lineage>
        <taxon>Eukaryota</taxon>
        <taxon>Fungi</taxon>
        <taxon>Dikarya</taxon>
        <taxon>Ascomycota</taxon>
        <taxon>Pezizomycotina</taxon>
        <taxon>Dothideomycetes</taxon>
        <taxon>Dothideomycetidae</taxon>
        <taxon>Mycosphaerellales</taxon>
        <taxon>Teratosphaeriaceae</taxon>
        <taxon>Elasticomyces</taxon>
    </lineage>
</organism>
<feature type="compositionally biased region" description="Acidic residues" evidence="5">
    <location>
        <begin position="27"/>
        <end position="36"/>
    </location>
</feature>
<dbReference type="AlphaFoldDB" id="A0AAN7W1Y1"/>
<dbReference type="InterPro" id="IPR002110">
    <property type="entry name" value="Ankyrin_rpt"/>
</dbReference>
<dbReference type="GO" id="GO:0045732">
    <property type="term" value="P:positive regulation of protein catabolic process"/>
    <property type="evidence" value="ECO:0007669"/>
    <property type="project" value="TreeGrafter"/>
</dbReference>
<reference evidence="7" key="1">
    <citation type="submission" date="2023-08" db="EMBL/GenBank/DDBJ databases">
        <title>Black Yeasts Isolated from many extreme environments.</title>
        <authorList>
            <person name="Coleine C."/>
            <person name="Stajich J.E."/>
            <person name="Selbmann L."/>
        </authorList>
    </citation>
    <scope>NUCLEOTIDE SEQUENCE</scope>
    <source>
        <strain evidence="7">CCFEE 5810</strain>
    </source>
</reference>
<dbReference type="GO" id="GO:0016567">
    <property type="term" value="P:protein ubiquitination"/>
    <property type="evidence" value="ECO:0007669"/>
    <property type="project" value="TreeGrafter"/>
</dbReference>
<proteinExistence type="inferred from homology"/>
<name>A0AAN7W1Y1_9PEZI</name>
<feature type="repeat" description="ANK" evidence="4">
    <location>
        <begin position="142"/>
        <end position="174"/>
    </location>
</feature>
<comment type="similarity">
    <text evidence="1">Belongs to the ankyrin SOCS box (ASB) family.</text>
</comment>
<dbReference type="SUPFAM" id="SSF48403">
    <property type="entry name" value="Ankyrin repeat"/>
    <property type="match status" value="1"/>
</dbReference>
<dbReference type="PRINTS" id="PR01415">
    <property type="entry name" value="ANKYRIN"/>
</dbReference>
<dbReference type="PANTHER" id="PTHR24136">
    <property type="entry name" value="SOWAH (DROSOPHILA) HOMOLOG"/>
    <property type="match status" value="1"/>
</dbReference>
<accession>A0AAN7W1Y1</accession>
<dbReference type="PROSITE" id="PS50088">
    <property type="entry name" value="ANK_REPEAT"/>
    <property type="match status" value="7"/>
</dbReference>
<dbReference type="InterPro" id="IPR045518">
    <property type="entry name" value="2EXR"/>
</dbReference>
<feature type="repeat" description="ANK" evidence="4">
    <location>
        <begin position="177"/>
        <end position="209"/>
    </location>
</feature>
<evidence type="ECO:0000256" key="1">
    <source>
        <dbReference type="ARBA" id="ARBA00005949"/>
    </source>
</evidence>
<keyword evidence="2" id="KW-0677">Repeat</keyword>
<protein>
    <recommendedName>
        <fullName evidence="6">2EXR domain-containing protein</fullName>
    </recommendedName>
</protein>